<dbReference type="SUPFAM" id="SSF53098">
    <property type="entry name" value="Ribonuclease H-like"/>
    <property type="match status" value="1"/>
</dbReference>
<comment type="caution">
    <text evidence="2">The sequence shown here is derived from an EMBL/GenBank/DDBJ whole genome shotgun (WGS) entry which is preliminary data.</text>
</comment>
<dbReference type="InterPro" id="IPR001584">
    <property type="entry name" value="Integrase_cat-core"/>
</dbReference>
<evidence type="ECO:0000313" key="3">
    <source>
        <dbReference type="Proteomes" id="UP000499080"/>
    </source>
</evidence>
<dbReference type="EMBL" id="BGPR01000931">
    <property type="protein sequence ID" value="GBM40474.1"/>
    <property type="molecule type" value="Genomic_DNA"/>
</dbReference>
<evidence type="ECO:0000313" key="2">
    <source>
        <dbReference type="EMBL" id="GBM40474.1"/>
    </source>
</evidence>
<dbReference type="GO" id="GO:0015074">
    <property type="term" value="P:DNA integration"/>
    <property type="evidence" value="ECO:0007669"/>
    <property type="project" value="InterPro"/>
</dbReference>
<dbReference type="PANTHER" id="PTHR37984:SF15">
    <property type="entry name" value="INTEGRASE CATALYTIC DOMAIN-CONTAINING PROTEIN"/>
    <property type="match status" value="1"/>
</dbReference>
<dbReference type="PROSITE" id="PS50994">
    <property type="entry name" value="INTEGRASE"/>
    <property type="match status" value="1"/>
</dbReference>
<evidence type="ECO:0000259" key="1">
    <source>
        <dbReference type="PROSITE" id="PS50994"/>
    </source>
</evidence>
<name>A0A4Y2FLH1_ARAVE</name>
<organism evidence="2 3">
    <name type="scientific">Araneus ventricosus</name>
    <name type="common">Orbweaver spider</name>
    <name type="synonym">Epeira ventricosa</name>
    <dbReference type="NCBI Taxonomy" id="182803"/>
    <lineage>
        <taxon>Eukaryota</taxon>
        <taxon>Metazoa</taxon>
        <taxon>Ecdysozoa</taxon>
        <taxon>Arthropoda</taxon>
        <taxon>Chelicerata</taxon>
        <taxon>Arachnida</taxon>
        <taxon>Araneae</taxon>
        <taxon>Araneomorphae</taxon>
        <taxon>Entelegynae</taxon>
        <taxon>Araneoidea</taxon>
        <taxon>Araneidae</taxon>
        <taxon>Araneus</taxon>
    </lineage>
</organism>
<dbReference type="InterPro" id="IPR050951">
    <property type="entry name" value="Retrovirus_Pol_polyprotein"/>
</dbReference>
<proteinExistence type="predicted"/>
<protein>
    <recommendedName>
        <fullName evidence="1">Integrase catalytic domain-containing protein</fullName>
    </recommendedName>
</protein>
<dbReference type="PANTHER" id="PTHR37984">
    <property type="entry name" value="PROTEIN CBG26694"/>
    <property type="match status" value="1"/>
</dbReference>
<accession>A0A4Y2FLH1</accession>
<keyword evidence="3" id="KW-1185">Reference proteome</keyword>
<dbReference type="Proteomes" id="UP000499080">
    <property type="component" value="Unassembled WGS sequence"/>
</dbReference>
<gene>
    <name evidence="2" type="ORF">AVEN_28633_1</name>
</gene>
<dbReference type="GO" id="GO:0003676">
    <property type="term" value="F:nucleic acid binding"/>
    <property type="evidence" value="ECO:0007669"/>
    <property type="project" value="InterPro"/>
</dbReference>
<dbReference type="OrthoDB" id="6430750at2759"/>
<reference evidence="2 3" key="1">
    <citation type="journal article" date="2019" name="Sci. Rep.">
        <title>Orb-weaving spider Araneus ventricosus genome elucidates the spidroin gene catalogue.</title>
        <authorList>
            <person name="Kono N."/>
            <person name="Nakamura H."/>
            <person name="Ohtoshi R."/>
            <person name="Moran D.A.P."/>
            <person name="Shinohara A."/>
            <person name="Yoshida Y."/>
            <person name="Fujiwara M."/>
            <person name="Mori M."/>
            <person name="Tomita M."/>
            <person name="Arakawa K."/>
        </authorList>
    </citation>
    <scope>NUCLEOTIDE SEQUENCE [LARGE SCALE GENOMIC DNA]</scope>
</reference>
<dbReference type="InterPro" id="IPR012337">
    <property type="entry name" value="RNaseH-like_sf"/>
</dbReference>
<dbReference type="Gene3D" id="3.30.420.10">
    <property type="entry name" value="Ribonuclease H-like superfamily/Ribonuclease H"/>
    <property type="match status" value="1"/>
</dbReference>
<dbReference type="InterPro" id="IPR036397">
    <property type="entry name" value="RNaseH_sf"/>
</dbReference>
<dbReference type="AlphaFoldDB" id="A0A4Y2FLH1"/>
<sequence length="180" mass="20734">MSCRLWAVHKFRSYLFGKPFTIVTTLQEDWPDGLYASKNMTFPSYTAGHLVPIPPALAPFHPIGIDLFERFPKSIRENKWIVVSTYYLIRYAITKALPTAEAPEVVKFLLEDIILMHGAPRIIITDRGQVFKSKLISEVNRLWNIFHRMTTAYHAQTNGLTERFNKKTLADMPSMYVGVE</sequence>
<feature type="domain" description="Integrase catalytic" evidence="1">
    <location>
        <begin position="55"/>
        <end position="180"/>
    </location>
</feature>